<protein>
    <submittedName>
        <fullName evidence="1">Uncharacterized protein</fullName>
    </submittedName>
</protein>
<organism evidence="1">
    <name type="scientific">marine metagenome</name>
    <dbReference type="NCBI Taxonomy" id="408172"/>
    <lineage>
        <taxon>unclassified sequences</taxon>
        <taxon>metagenomes</taxon>
        <taxon>ecological metagenomes</taxon>
    </lineage>
</organism>
<name>A0A382KCF3_9ZZZZ</name>
<gene>
    <name evidence="1" type="ORF">METZ01_LOCUS273265</name>
</gene>
<sequence>MTLATDCATVQPDMNGPAHSFLLSRRVAVVTGAWNIYRHERVR</sequence>
<reference evidence="1" key="1">
    <citation type="submission" date="2018-05" db="EMBL/GenBank/DDBJ databases">
        <authorList>
            <person name="Lanie J.A."/>
            <person name="Ng W.-L."/>
            <person name="Kazmierczak K.M."/>
            <person name="Andrzejewski T.M."/>
            <person name="Davidsen T.M."/>
            <person name="Wayne K.J."/>
            <person name="Tettelin H."/>
            <person name="Glass J.I."/>
            <person name="Rusch D."/>
            <person name="Podicherti R."/>
            <person name="Tsui H.-C.T."/>
            <person name="Winkler M.E."/>
        </authorList>
    </citation>
    <scope>NUCLEOTIDE SEQUENCE</scope>
</reference>
<evidence type="ECO:0000313" key="1">
    <source>
        <dbReference type="EMBL" id="SVC20411.1"/>
    </source>
</evidence>
<proteinExistence type="predicted"/>
<accession>A0A382KCF3</accession>
<dbReference type="EMBL" id="UINC01078900">
    <property type="protein sequence ID" value="SVC20411.1"/>
    <property type="molecule type" value="Genomic_DNA"/>
</dbReference>
<dbReference type="AlphaFoldDB" id="A0A382KCF3"/>